<evidence type="ECO:0000256" key="1">
    <source>
        <dbReference type="SAM" id="MobiDB-lite"/>
    </source>
</evidence>
<accession>A0A7J9BJJ4</accession>
<dbReference type="EMBL" id="JABEZY010000004">
    <property type="protein sequence ID" value="MBA0736299.1"/>
    <property type="molecule type" value="Genomic_DNA"/>
</dbReference>
<dbReference type="InterPro" id="IPR002156">
    <property type="entry name" value="RNaseH_domain"/>
</dbReference>
<feature type="region of interest" description="Disordered" evidence="1">
    <location>
        <begin position="1"/>
        <end position="24"/>
    </location>
</feature>
<dbReference type="CDD" id="cd06222">
    <property type="entry name" value="RNase_H_like"/>
    <property type="match status" value="1"/>
</dbReference>
<feature type="non-terminal residue" evidence="3">
    <location>
        <position position="1"/>
    </location>
</feature>
<reference evidence="3 4" key="1">
    <citation type="journal article" date="2019" name="Genome Biol. Evol.">
        <title>Insights into the evolution of the New World diploid cottons (Gossypium, subgenus Houzingenia) based on genome sequencing.</title>
        <authorList>
            <person name="Grover C.E."/>
            <person name="Arick M.A. 2nd"/>
            <person name="Thrash A."/>
            <person name="Conover J.L."/>
            <person name="Sanders W.S."/>
            <person name="Peterson D.G."/>
            <person name="Frelichowski J.E."/>
            <person name="Scheffler J.A."/>
            <person name="Scheffler B.E."/>
            <person name="Wendel J.F."/>
        </authorList>
    </citation>
    <scope>NUCLEOTIDE SEQUENCE [LARGE SCALE GENOMIC DNA]</scope>
    <source>
        <strain evidence="3">5</strain>
        <tissue evidence="3">Leaf</tissue>
    </source>
</reference>
<dbReference type="PANTHER" id="PTHR47723">
    <property type="entry name" value="OS05G0353850 PROTEIN"/>
    <property type="match status" value="1"/>
</dbReference>
<dbReference type="OrthoDB" id="10312356at2759"/>
<protein>
    <recommendedName>
        <fullName evidence="2">RNase H type-1 domain-containing protein</fullName>
    </recommendedName>
</protein>
<dbReference type="AlphaFoldDB" id="A0A7J9BJJ4"/>
<dbReference type="Pfam" id="PF13456">
    <property type="entry name" value="RVT_3"/>
    <property type="match status" value="1"/>
</dbReference>
<dbReference type="Proteomes" id="UP000593579">
    <property type="component" value="Unassembled WGS sequence"/>
</dbReference>
<comment type="caution">
    <text evidence="3">The sequence shown here is derived from an EMBL/GenBank/DDBJ whole genome shotgun (WGS) entry which is preliminary data.</text>
</comment>
<dbReference type="Gene3D" id="3.30.420.10">
    <property type="entry name" value="Ribonuclease H-like superfamily/Ribonuclease H"/>
    <property type="match status" value="1"/>
</dbReference>
<proteinExistence type="predicted"/>
<organism evidence="3 4">
    <name type="scientific">Gossypium gossypioides</name>
    <name type="common">Mexican cotton</name>
    <name type="synonym">Selera gossypioides</name>
    <dbReference type="NCBI Taxonomy" id="34282"/>
    <lineage>
        <taxon>Eukaryota</taxon>
        <taxon>Viridiplantae</taxon>
        <taxon>Streptophyta</taxon>
        <taxon>Embryophyta</taxon>
        <taxon>Tracheophyta</taxon>
        <taxon>Spermatophyta</taxon>
        <taxon>Magnoliopsida</taxon>
        <taxon>eudicotyledons</taxon>
        <taxon>Gunneridae</taxon>
        <taxon>Pentapetalae</taxon>
        <taxon>rosids</taxon>
        <taxon>malvids</taxon>
        <taxon>Malvales</taxon>
        <taxon>Malvaceae</taxon>
        <taxon>Malvoideae</taxon>
        <taxon>Gossypium</taxon>
    </lineage>
</organism>
<dbReference type="InterPro" id="IPR053151">
    <property type="entry name" value="RNase_H-like"/>
</dbReference>
<dbReference type="PANTHER" id="PTHR47723:SF19">
    <property type="entry name" value="POLYNUCLEOTIDYL TRANSFERASE, RIBONUCLEASE H-LIKE SUPERFAMILY PROTEIN"/>
    <property type="match status" value="1"/>
</dbReference>
<feature type="domain" description="RNase H type-1" evidence="2">
    <location>
        <begin position="65"/>
        <end position="182"/>
    </location>
</feature>
<gene>
    <name evidence="3" type="ORF">Gogos_009862</name>
</gene>
<evidence type="ECO:0000313" key="4">
    <source>
        <dbReference type="Proteomes" id="UP000593579"/>
    </source>
</evidence>
<sequence>GKKCREEYVGQTKNRSRRERSVSENNKIDGLSKIQCGRNHNEVKLNVHASGTRVFLPANWVHLFTNGAVDRGSGATFAGGRLRDQNRDWVLGYNYYLGKCVVFEAKLSGILDGMLILLSKGYNGVMIHTDNLEVVQALQDNLLVKSSITVLKRVQRIMRTEKQWLIRYVPIKDNQVADYLAKLNLGGRTWLQVYDEVPHVTLDALNQDKAKNAFD</sequence>
<dbReference type="InterPro" id="IPR044730">
    <property type="entry name" value="RNase_H-like_dom_plant"/>
</dbReference>
<dbReference type="SUPFAM" id="SSF53098">
    <property type="entry name" value="Ribonuclease H-like"/>
    <property type="match status" value="1"/>
</dbReference>
<dbReference type="GO" id="GO:0003676">
    <property type="term" value="F:nucleic acid binding"/>
    <property type="evidence" value="ECO:0007669"/>
    <property type="project" value="InterPro"/>
</dbReference>
<dbReference type="InterPro" id="IPR012337">
    <property type="entry name" value="RNaseH-like_sf"/>
</dbReference>
<dbReference type="GO" id="GO:0004523">
    <property type="term" value="F:RNA-DNA hybrid ribonuclease activity"/>
    <property type="evidence" value="ECO:0007669"/>
    <property type="project" value="InterPro"/>
</dbReference>
<keyword evidence="4" id="KW-1185">Reference proteome</keyword>
<dbReference type="InterPro" id="IPR036397">
    <property type="entry name" value="RNaseH_sf"/>
</dbReference>
<evidence type="ECO:0000313" key="3">
    <source>
        <dbReference type="EMBL" id="MBA0736299.1"/>
    </source>
</evidence>
<name>A0A7J9BJJ4_GOSGO</name>
<evidence type="ECO:0000259" key="2">
    <source>
        <dbReference type="Pfam" id="PF13456"/>
    </source>
</evidence>